<evidence type="ECO:0000313" key="1">
    <source>
        <dbReference type="EMBL" id="MPN58474.1"/>
    </source>
</evidence>
<gene>
    <name evidence="1" type="ORF">SDC9_206179</name>
</gene>
<reference evidence="1" key="1">
    <citation type="submission" date="2019-08" db="EMBL/GenBank/DDBJ databases">
        <authorList>
            <person name="Kucharzyk K."/>
            <person name="Murdoch R.W."/>
            <person name="Higgins S."/>
            <person name="Loffler F."/>
        </authorList>
    </citation>
    <scope>NUCLEOTIDE SEQUENCE</scope>
</reference>
<organism evidence="1">
    <name type="scientific">bioreactor metagenome</name>
    <dbReference type="NCBI Taxonomy" id="1076179"/>
    <lineage>
        <taxon>unclassified sequences</taxon>
        <taxon>metagenomes</taxon>
        <taxon>ecological metagenomes</taxon>
    </lineage>
</organism>
<protein>
    <submittedName>
        <fullName evidence="1">Uncharacterized protein</fullName>
    </submittedName>
</protein>
<accession>A0A645JDJ2</accession>
<proteinExistence type="predicted"/>
<dbReference type="AlphaFoldDB" id="A0A645JDJ2"/>
<comment type="caution">
    <text evidence="1">The sequence shown here is derived from an EMBL/GenBank/DDBJ whole genome shotgun (WGS) entry which is preliminary data.</text>
</comment>
<dbReference type="EMBL" id="VSSQ01131202">
    <property type="protein sequence ID" value="MPN58474.1"/>
    <property type="molecule type" value="Genomic_DNA"/>
</dbReference>
<sequence>MVAVQTRDRVVDVDDCLFKLLGFKFFKLGEEVGKGDCRFLAITEIFGNLAALSDKLKALLPSYRDYIDLHGLTAQQ</sequence>
<name>A0A645JDJ2_9ZZZZ</name>